<dbReference type="PANTHER" id="PTHR30363:SF57">
    <property type="entry name" value="GLUCITOL OPERON REPRESSOR"/>
    <property type="match status" value="1"/>
</dbReference>
<dbReference type="InterPro" id="IPR014036">
    <property type="entry name" value="DeoR-like_C"/>
</dbReference>
<gene>
    <name evidence="5" type="ORF">GA0061080_100664</name>
</gene>
<dbReference type="OrthoDB" id="5685843at2"/>
<dbReference type="InterPro" id="IPR018356">
    <property type="entry name" value="Tscrpt_reg_HTH_DeoR_CS"/>
</dbReference>
<dbReference type="EMBL" id="FMBA01000006">
    <property type="protein sequence ID" value="SCB85531.1"/>
    <property type="molecule type" value="Genomic_DNA"/>
</dbReference>
<dbReference type="Gene3D" id="3.40.50.1360">
    <property type="match status" value="1"/>
</dbReference>
<dbReference type="Gene3D" id="1.10.10.10">
    <property type="entry name" value="Winged helix-like DNA-binding domain superfamily/Winged helix DNA-binding domain"/>
    <property type="match status" value="1"/>
</dbReference>
<feature type="domain" description="HTH deoR-type" evidence="4">
    <location>
        <begin position="3"/>
        <end position="58"/>
    </location>
</feature>
<dbReference type="AlphaFoldDB" id="A0A1C3ZT99"/>
<dbReference type="Pfam" id="PF08220">
    <property type="entry name" value="HTH_DeoR"/>
    <property type="match status" value="1"/>
</dbReference>
<dbReference type="PRINTS" id="PR00037">
    <property type="entry name" value="HTHLACR"/>
</dbReference>
<dbReference type="RefSeq" id="WP_065636999.1">
    <property type="nucleotide sequence ID" value="NZ_FMBA01000006.1"/>
</dbReference>
<evidence type="ECO:0000313" key="6">
    <source>
        <dbReference type="Proteomes" id="UP000199698"/>
    </source>
</evidence>
<evidence type="ECO:0000256" key="1">
    <source>
        <dbReference type="ARBA" id="ARBA00023015"/>
    </source>
</evidence>
<dbReference type="Proteomes" id="UP000199698">
    <property type="component" value="Unassembled WGS sequence"/>
</dbReference>
<dbReference type="InterPro" id="IPR050313">
    <property type="entry name" value="Carb_Metab_HTH_regulators"/>
</dbReference>
<evidence type="ECO:0000256" key="3">
    <source>
        <dbReference type="ARBA" id="ARBA00023163"/>
    </source>
</evidence>
<organism evidence="5 6">
    <name type="scientific">Gilliamella intestini</name>
    <dbReference type="NCBI Taxonomy" id="1798183"/>
    <lineage>
        <taxon>Bacteria</taxon>
        <taxon>Pseudomonadati</taxon>
        <taxon>Pseudomonadota</taxon>
        <taxon>Gammaproteobacteria</taxon>
        <taxon>Orbales</taxon>
        <taxon>Orbaceae</taxon>
        <taxon>Gilliamella</taxon>
    </lineage>
</organism>
<evidence type="ECO:0000313" key="5">
    <source>
        <dbReference type="EMBL" id="SCB85531.1"/>
    </source>
</evidence>
<keyword evidence="1" id="KW-0805">Transcription regulation</keyword>
<dbReference type="STRING" id="1798183.GA0061080_100664"/>
<keyword evidence="6" id="KW-1185">Reference proteome</keyword>
<keyword evidence="2" id="KW-0238">DNA-binding</keyword>
<protein>
    <submittedName>
        <fullName evidence="5">Transcriptional regulator, DeoR family</fullName>
    </submittedName>
</protein>
<dbReference type="InterPro" id="IPR001034">
    <property type="entry name" value="DeoR_HTH"/>
</dbReference>
<dbReference type="InterPro" id="IPR036388">
    <property type="entry name" value="WH-like_DNA-bd_sf"/>
</dbReference>
<reference evidence="6" key="1">
    <citation type="submission" date="2016-08" db="EMBL/GenBank/DDBJ databases">
        <authorList>
            <person name="Varghese N."/>
            <person name="Submissions Spin"/>
        </authorList>
    </citation>
    <scope>NUCLEOTIDE SEQUENCE [LARGE SCALE GENOMIC DNA]</scope>
    <source>
        <strain evidence="6">R-53144</strain>
    </source>
</reference>
<sequence length="260" mass="28452">MKVKQRQTAILEYLQKNGQISVEALAEHFKTTGTTIRKDLTQLHESGLVLRTYGGAMLNREVGDRAIDHKTYINTAQKKAIAEEAAKLIHEGDSIIFDAGSTVAQMIPILARFNNLTIMTNSLHMVNELVANDNDQTIILTGGTFRRKSASFHSNNALAIAAFESYTFDKLFMGADGVDLVGGVTTFNESYHGSVAMSKAAAKLILLADSSKFGRRSPNVVCDLSAVDTIITDDNLDNKYYDALTQKGINVIKVKTNECD</sequence>
<dbReference type="InterPro" id="IPR037171">
    <property type="entry name" value="NagB/RpiA_transferase-like"/>
</dbReference>
<dbReference type="InterPro" id="IPR036390">
    <property type="entry name" value="WH_DNA-bd_sf"/>
</dbReference>
<dbReference type="SMART" id="SM00420">
    <property type="entry name" value="HTH_DEOR"/>
    <property type="match status" value="1"/>
</dbReference>
<dbReference type="SUPFAM" id="SSF46785">
    <property type="entry name" value="Winged helix' DNA-binding domain"/>
    <property type="match status" value="1"/>
</dbReference>
<dbReference type="Pfam" id="PF00455">
    <property type="entry name" value="DeoRC"/>
    <property type="match status" value="1"/>
</dbReference>
<evidence type="ECO:0000259" key="4">
    <source>
        <dbReference type="PROSITE" id="PS51000"/>
    </source>
</evidence>
<name>A0A1C3ZT99_9GAMM</name>
<accession>A0A1C3ZT99</accession>
<proteinExistence type="predicted"/>
<evidence type="ECO:0000256" key="2">
    <source>
        <dbReference type="ARBA" id="ARBA00023125"/>
    </source>
</evidence>
<dbReference type="GO" id="GO:0003700">
    <property type="term" value="F:DNA-binding transcription factor activity"/>
    <property type="evidence" value="ECO:0007669"/>
    <property type="project" value="InterPro"/>
</dbReference>
<dbReference type="PROSITE" id="PS00894">
    <property type="entry name" value="HTH_DEOR_1"/>
    <property type="match status" value="1"/>
</dbReference>
<dbReference type="GO" id="GO:0003677">
    <property type="term" value="F:DNA binding"/>
    <property type="evidence" value="ECO:0007669"/>
    <property type="project" value="UniProtKB-KW"/>
</dbReference>
<dbReference type="PROSITE" id="PS51000">
    <property type="entry name" value="HTH_DEOR_2"/>
    <property type="match status" value="1"/>
</dbReference>
<keyword evidence="3" id="KW-0804">Transcription</keyword>
<dbReference type="PANTHER" id="PTHR30363">
    <property type="entry name" value="HTH-TYPE TRANSCRIPTIONAL REGULATOR SRLR-RELATED"/>
    <property type="match status" value="1"/>
</dbReference>
<dbReference type="NCBIfam" id="NF007753">
    <property type="entry name" value="PRK10434.1"/>
    <property type="match status" value="1"/>
</dbReference>
<dbReference type="SMART" id="SM01134">
    <property type="entry name" value="DeoRC"/>
    <property type="match status" value="1"/>
</dbReference>
<dbReference type="SUPFAM" id="SSF100950">
    <property type="entry name" value="NagB/RpiA/CoA transferase-like"/>
    <property type="match status" value="1"/>
</dbReference>